<accession>A0A099IBA3</accession>
<feature type="domain" description="Mannitol dehydrogenase N-terminal" evidence="4">
    <location>
        <begin position="3"/>
        <end position="164"/>
    </location>
</feature>
<dbReference type="InterPro" id="IPR013131">
    <property type="entry name" value="Mannitol_DH_N"/>
</dbReference>
<protein>
    <submittedName>
        <fullName evidence="6">Mannitol dehydrogenase</fullName>
    </submittedName>
</protein>
<dbReference type="AlphaFoldDB" id="A0A099IBA3"/>
<dbReference type="GO" id="GO:0019592">
    <property type="term" value="P:mannitol catabolic process"/>
    <property type="evidence" value="ECO:0007669"/>
    <property type="project" value="TreeGrafter"/>
</dbReference>
<dbReference type="InterPro" id="IPR013118">
    <property type="entry name" value="Mannitol_DH_C"/>
</dbReference>
<name>A0A099IBA3_CLOIN</name>
<dbReference type="GO" id="GO:0008926">
    <property type="term" value="F:mannitol-1-phosphate 5-dehydrogenase activity"/>
    <property type="evidence" value="ECO:0007669"/>
    <property type="project" value="UniProtKB-EC"/>
</dbReference>
<dbReference type="SUPFAM" id="SSF48179">
    <property type="entry name" value="6-phosphogluconate dehydrogenase C-terminal domain-like"/>
    <property type="match status" value="1"/>
</dbReference>
<sequence length="380" mass="42908">MKEAIIIGAGRLGKGFIGETIANSPAWNMTFIDTDPVVISNLREAGSYHVTVHRFDRIEEHSISNFEAYTWGQEAITDKIIQADLIMFVIYPEKISEAVITLMDGLKVRKEKNPHQNLSIIFLTNKNHMIQGIHEQFSHMLTDTDHIWFNKHVVLRDSIIRRSTDAESNQSLNIRTTAVLSLLIQGPLNVDISDIEWMEITDQLELLKDVKVFIVNGPHAAGAFMGYYSGYETINQISSDANGSAFISAVEKEIKAGILAKYPLTEEQLDNLSVFPQAEGDMVDYIYRVAYDPIRKLSKGDRLSGSALMCYENSLSYNHIAKAIAYGFLYDNPDDPQALLLQESIHKEGLSNVVERITGFPKTHELHHAILQHYESLKRN</sequence>
<dbReference type="PANTHER" id="PTHR30524:SF0">
    <property type="entry name" value="ALTRONATE OXIDOREDUCTASE-RELATED"/>
    <property type="match status" value="1"/>
</dbReference>
<evidence type="ECO:0000259" key="4">
    <source>
        <dbReference type="Pfam" id="PF01232"/>
    </source>
</evidence>
<dbReference type="RefSeq" id="WP_044904418.1">
    <property type="nucleotide sequence ID" value="NZ_JQIF01000020.1"/>
</dbReference>
<keyword evidence="2" id="KW-0520">NAD</keyword>
<dbReference type="InterPro" id="IPR008927">
    <property type="entry name" value="6-PGluconate_DH-like_C_sf"/>
</dbReference>
<dbReference type="EMBL" id="JQIF01000020">
    <property type="protein sequence ID" value="KGJ54228.1"/>
    <property type="molecule type" value="Genomic_DNA"/>
</dbReference>
<dbReference type="InterPro" id="IPR013328">
    <property type="entry name" value="6PGD_dom2"/>
</dbReference>
<dbReference type="Pfam" id="PF01232">
    <property type="entry name" value="Mannitol_dh"/>
    <property type="match status" value="1"/>
</dbReference>
<keyword evidence="1" id="KW-0560">Oxidoreductase</keyword>
<dbReference type="Gene3D" id="1.10.1040.10">
    <property type="entry name" value="N-(1-d-carboxylethyl)-l-norvaline Dehydrogenase, domain 2"/>
    <property type="match status" value="1"/>
</dbReference>
<dbReference type="PANTHER" id="PTHR30524">
    <property type="entry name" value="MANNITOL-1-PHOSPHATE 5-DEHYDROGENASE"/>
    <property type="match status" value="1"/>
</dbReference>
<evidence type="ECO:0000256" key="3">
    <source>
        <dbReference type="ARBA" id="ARBA00048615"/>
    </source>
</evidence>
<evidence type="ECO:0000256" key="2">
    <source>
        <dbReference type="ARBA" id="ARBA00023027"/>
    </source>
</evidence>
<dbReference type="Proteomes" id="UP000030008">
    <property type="component" value="Unassembled WGS sequence"/>
</dbReference>
<proteinExistence type="predicted"/>
<comment type="caution">
    <text evidence="6">The sequence shown here is derived from an EMBL/GenBank/DDBJ whole genome shotgun (WGS) entry which is preliminary data.</text>
</comment>
<evidence type="ECO:0000256" key="1">
    <source>
        <dbReference type="ARBA" id="ARBA00023002"/>
    </source>
</evidence>
<comment type="catalytic activity">
    <reaction evidence="3">
        <text>D-mannitol 1-phosphate + NAD(+) = beta-D-fructose 6-phosphate + NADH + H(+)</text>
        <dbReference type="Rhea" id="RHEA:19661"/>
        <dbReference type="ChEBI" id="CHEBI:15378"/>
        <dbReference type="ChEBI" id="CHEBI:57540"/>
        <dbReference type="ChEBI" id="CHEBI:57634"/>
        <dbReference type="ChEBI" id="CHEBI:57945"/>
        <dbReference type="ChEBI" id="CHEBI:61381"/>
        <dbReference type="EC" id="1.1.1.17"/>
    </reaction>
</comment>
<feature type="domain" description="Mannitol dehydrogenase C-terminal" evidence="5">
    <location>
        <begin position="208"/>
        <end position="377"/>
    </location>
</feature>
<evidence type="ECO:0000313" key="6">
    <source>
        <dbReference type="EMBL" id="KGJ54228.1"/>
    </source>
</evidence>
<evidence type="ECO:0000259" key="5">
    <source>
        <dbReference type="Pfam" id="PF08125"/>
    </source>
</evidence>
<dbReference type="GO" id="GO:0005829">
    <property type="term" value="C:cytosol"/>
    <property type="evidence" value="ECO:0007669"/>
    <property type="project" value="TreeGrafter"/>
</dbReference>
<dbReference type="Gene3D" id="3.40.50.720">
    <property type="entry name" value="NAD(P)-binding Rossmann-like Domain"/>
    <property type="match status" value="1"/>
</dbReference>
<evidence type="ECO:0000313" key="7">
    <source>
        <dbReference type="Proteomes" id="UP000030008"/>
    </source>
</evidence>
<reference evidence="6 7" key="1">
    <citation type="submission" date="2014-08" db="EMBL/GenBank/DDBJ databases">
        <title>Clostridium innocuum, an unnegligible vancomycin-resistant pathogen causing extra-intestinal infections.</title>
        <authorList>
            <person name="Feng Y."/>
            <person name="Chiu C.-H."/>
        </authorList>
    </citation>
    <scope>NUCLEOTIDE SEQUENCE [LARGE SCALE GENOMIC DNA]</scope>
    <source>
        <strain evidence="6 7">AN88</strain>
    </source>
</reference>
<organism evidence="6 7">
    <name type="scientific">Clostridium innocuum</name>
    <dbReference type="NCBI Taxonomy" id="1522"/>
    <lineage>
        <taxon>Bacteria</taxon>
        <taxon>Bacillati</taxon>
        <taxon>Bacillota</taxon>
        <taxon>Clostridia</taxon>
        <taxon>Eubacteriales</taxon>
        <taxon>Clostridiaceae</taxon>
        <taxon>Clostridium</taxon>
    </lineage>
</organism>
<gene>
    <name evidence="6" type="ORF">CIAN88_05040</name>
</gene>
<dbReference type="Pfam" id="PF08125">
    <property type="entry name" value="Mannitol_dh_C"/>
    <property type="match status" value="1"/>
</dbReference>